<comment type="caution">
    <text evidence="4">The sequence shown here is derived from an EMBL/GenBank/DDBJ whole genome shotgun (WGS) entry which is preliminary data.</text>
</comment>
<gene>
    <name evidence="4" type="ORF">A2U01_0006003</name>
</gene>
<dbReference type="PANTHER" id="PTHR37610:SF55">
    <property type="entry name" value="RETROTRANSPOSON COPIA-LIKE N-TERMINAL DOMAIN-CONTAINING PROTEIN"/>
    <property type="match status" value="1"/>
</dbReference>
<organism evidence="4 5">
    <name type="scientific">Trifolium medium</name>
    <dbReference type="NCBI Taxonomy" id="97028"/>
    <lineage>
        <taxon>Eukaryota</taxon>
        <taxon>Viridiplantae</taxon>
        <taxon>Streptophyta</taxon>
        <taxon>Embryophyta</taxon>
        <taxon>Tracheophyta</taxon>
        <taxon>Spermatophyta</taxon>
        <taxon>Magnoliopsida</taxon>
        <taxon>eudicotyledons</taxon>
        <taxon>Gunneridae</taxon>
        <taxon>Pentapetalae</taxon>
        <taxon>rosids</taxon>
        <taxon>fabids</taxon>
        <taxon>Fabales</taxon>
        <taxon>Fabaceae</taxon>
        <taxon>Papilionoideae</taxon>
        <taxon>50 kb inversion clade</taxon>
        <taxon>NPAAA clade</taxon>
        <taxon>Hologalegina</taxon>
        <taxon>IRL clade</taxon>
        <taxon>Trifolieae</taxon>
        <taxon>Trifolium</taxon>
    </lineage>
</organism>
<name>A0A392MDN0_9FABA</name>
<dbReference type="Pfam" id="PF03732">
    <property type="entry name" value="Retrotrans_gag"/>
    <property type="match status" value="1"/>
</dbReference>
<dbReference type="InterPro" id="IPR054722">
    <property type="entry name" value="PolX-like_BBD"/>
</dbReference>
<keyword evidence="5" id="KW-1185">Reference proteome</keyword>
<dbReference type="Proteomes" id="UP000265520">
    <property type="component" value="Unassembled WGS sequence"/>
</dbReference>
<dbReference type="InterPro" id="IPR005162">
    <property type="entry name" value="Retrotrans_gag_dom"/>
</dbReference>
<feature type="domain" description="Retrotransposon gag" evidence="2">
    <location>
        <begin position="81"/>
        <end position="144"/>
    </location>
</feature>
<evidence type="ECO:0000313" key="5">
    <source>
        <dbReference type="Proteomes" id="UP000265520"/>
    </source>
</evidence>
<accession>A0A392MDN0</accession>
<feature type="region of interest" description="Disordered" evidence="1">
    <location>
        <begin position="226"/>
        <end position="262"/>
    </location>
</feature>
<feature type="compositionally biased region" description="Gly residues" evidence="1">
    <location>
        <begin position="236"/>
        <end position="255"/>
    </location>
</feature>
<protein>
    <submittedName>
        <fullName evidence="4">Retrovirus-related pol polyprotein from transposon TNT 1-94</fullName>
    </submittedName>
</protein>
<dbReference type="PANTHER" id="PTHR37610">
    <property type="entry name" value="CCHC-TYPE DOMAIN-CONTAINING PROTEIN"/>
    <property type="match status" value="1"/>
</dbReference>
<evidence type="ECO:0000259" key="2">
    <source>
        <dbReference type="Pfam" id="PF03732"/>
    </source>
</evidence>
<dbReference type="Pfam" id="PF22936">
    <property type="entry name" value="Pol_BBD"/>
    <property type="match status" value="1"/>
</dbReference>
<evidence type="ECO:0000259" key="3">
    <source>
        <dbReference type="Pfam" id="PF22936"/>
    </source>
</evidence>
<evidence type="ECO:0000256" key="1">
    <source>
        <dbReference type="SAM" id="MobiDB-lite"/>
    </source>
</evidence>
<reference evidence="4 5" key="1">
    <citation type="journal article" date="2018" name="Front. Plant Sci.">
        <title>Red Clover (Trifolium pratense) and Zigzag Clover (T. medium) - A Picture of Genomic Similarities and Differences.</title>
        <authorList>
            <person name="Dluhosova J."/>
            <person name="Istvanek J."/>
            <person name="Nedelnik J."/>
            <person name="Repkova J."/>
        </authorList>
    </citation>
    <scope>NUCLEOTIDE SEQUENCE [LARGE SCALE GENOMIC DNA]</scope>
    <source>
        <strain evidence="5">cv. 10/8</strain>
        <tissue evidence="4">Leaf</tissue>
    </source>
</reference>
<proteinExistence type="predicted"/>
<feature type="domain" description="Retrovirus-related Pol polyprotein from transposon TNT 1-94-like beta-barrel" evidence="3">
    <location>
        <begin position="375"/>
        <end position="416"/>
    </location>
</feature>
<sequence>MDEHHSSTSLSQPSITGDACPNASPPTIYILRALLAKNKIKFVNGKLPMPPEDDVNFDAWERCNDMVVSWINRTLSPQIASSVVYIDSVKILWDDLKERFTKGNYFRFSDLLQEVHSIKQGDRSISDYYTALKSLWDDLDDLRHIEDCSCTIKCTCGCISKVKKLRESEYVICFLKGLNDSFATAKSQILLMEPLPPIGKVYSLVLQQESQIPASISEDSSVLFNSSDTQRANGSGNKGGFGRGNGGKPSYGRGKGPSKQCTHCNRTNHTIDTFYLKHGYPPEYRNKNASVNHVVGDDQVNSSASQLDTASVASQQAPSLVPSQFSPEKMQQILQLLSKPKDHHVNQFSSFVGESSTHHQSSNNSGNQFHPNSHWIIDTGATDHVTPSLSNFHSFHNIKPINVHMPNGSIVTTTIAGPNLFEDDWAC</sequence>
<dbReference type="AlphaFoldDB" id="A0A392MDN0"/>
<dbReference type="EMBL" id="LXQA010008010">
    <property type="protein sequence ID" value="MCH85159.1"/>
    <property type="molecule type" value="Genomic_DNA"/>
</dbReference>
<evidence type="ECO:0000313" key="4">
    <source>
        <dbReference type="EMBL" id="MCH85159.1"/>
    </source>
</evidence>